<protein>
    <submittedName>
        <fullName evidence="3">DUF1131 family protein</fullName>
    </submittedName>
</protein>
<dbReference type="InterPro" id="IPR000866">
    <property type="entry name" value="AhpC/TSA"/>
</dbReference>
<accession>A0ABW2IJD4</accession>
<organism evidence="3 4">
    <name type="scientific">Hirschia litorea</name>
    <dbReference type="NCBI Taxonomy" id="1199156"/>
    <lineage>
        <taxon>Bacteria</taxon>
        <taxon>Pseudomonadati</taxon>
        <taxon>Pseudomonadota</taxon>
        <taxon>Alphaproteobacteria</taxon>
        <taxon>Hyphomonadales</taxon>
        <taxon>Hyphomonadaceae</taxon>
        <taxon>Hirschia</taxon>
    </lineage>
</organism>
<evidence type="ECO:0000313" key="3">
    <source>
        <dbReference type="EMBL" id="MFC7291159.1"/>
    </source>
</evidence>
<dbReference type="InterPro" id="IPR010938">
    <property type="entry name" value="DUF1131"/>
</dbReference>
<dbReference type="InterPro" id="IPR036249">
    <property type="entry name" value="Thioredoxin-like_sf"/>
</dbReference>
<dbReference type="PROSITE" id="PS51352">
    <property type="entry name" value="THIOREDOXIN_2"/>
    <property type="match status" value="1"/>
</dbReference>
<evidence type="ECO:0000313" key="4">
    <source>
        <dbReference type="Proteomes" id="UP001596492"/>
    </source>
</evidence>
<dbReference type="Gene3D" id="3.40.30.10">
    <property type="entry name" value="Glutaredoxin"/>
    <property type="match status" value="1"/>
</dbReference>
<proteinExistence type="predicted"/>
<dbReference type="Gene3D" id="2.60.460.10">
    <property type="entry name" value="protein yfey like domain"/>
    <property type="match status" value="1"/>
</dbReference>
<dbReference type="InterPro" id="IPR013766">
    <property type="entry name" value="Thioredoxin_domain"/>
</dbReference>
<feature type="domain" description="Thioredoxin" evidence="2">
    <location>
        <begin position="65"/>
        <end position="224"/>
    </location>
</feature>
<feature type="signal peptide" evidence="1">
    <location>
        <begin position="1"/>
        <end position="21"/>
    </location>
</feature>
<comment type="caution">
    <text evidence="3">The sequence shown here is derived from an EMBL/GenBank/DDBJ whole genome shotgun (WGS) entry which is preliminary data.</text>
</comment>
<dbReference type="Pfam" id="PF00578">
    <property type="entry name" value="AhpC-TSA"/>
    <property type="match status" value="1"/>
</dbReference>
<sequence>MISKPIFAALCAMAVSLSACYDDDDGAPAIAPKSFQTSADLSPNASTREEIDIVRDDTGRPKSHALLGKQIPDFSAKLSSGGQITQADLKGRWTIINFWGLFCHDSLNDAAYANALKTALEQDPDVGYLSFHTAPQDYKTSTNKTKIFGKWGSVDAFFKDKGYSEYPVALDPDATIREAFKIIWTPTYLIVGPDLTIEAFRTDLSIDNPNGIKDVVRQIHEIRKSKSGDKSALLPTKPAISSAPASTISSVGVAGLADQTPFDLWAIKQAFDGYEVFTGKSEKSPYFEVHSTDGLVMRIKADETGDWVGAAIATAREFKGPLGETIGVSLLGEIPKDILGECQLGQDTYADALFCRADSISRFVRVFRLPEYYDHTQGMPPEDIMNASQLIEMRFLPPNRAI</sequence>
<feature type="chain" id="PRO_5045418283" evidence="1">
    <location>
        <begin position="22"/>
        <end position="402"/>
    </location>
</feature>
<dbReference type="PROSITE" id="PS51257">
    <property type="entry name" value="PROKAR_LIPOPROTEIN"/>
    <property type="match status" value="1"/>
</dbReference>
<dbReference type="EMBL" id="JBHTBR010000002">
    <property type="protein sequence ID" value="MFC7291159.1"/>
    <property type="molecule type" value="Genomic_DNA"/>
</dbReference>
<reference evidence="4" key="1">
    <citation type="journal article" date="2019" name="Int. J. Syst. Evol. Microbiol.">
        <title>The Global Catalogue of Microorganisms (GCM) 10K type strain sequencing project: providing services to taxonomists for standard genome sequencing and annotation.</title>
        <authorList>
            <consortium name="The Broad Institute Genomics Platform"/>
            <consortium name="The Broad Institute Genome Sequencing Center for Infectious Disease"/>
            <person name="Wu L."/>
            <person name="Ma J."/>
        </authorList>
    </citation>
    <scope>NUCLEOTIDE SEQUENCE [LARGE SCALE GENOMIC DNA]</scope>
    <source>
        <strain evidence="4">CCUG 51308</strain>
    </source>
</reference>
<keyword evidence="4" id="KW-1185">Reference proteome</keyword>
<dbReference type="RefSeq" id="WP_382166353.1">
    <property type="nucleotide sequence ID" value="NZ_JBHTBR010000002.1"/>
</dbReference>
<gene>
    <name evidence="3" type="ORF">ACFQS8_05990</name>
</gene>
<dbReference type="InterPro" id="IPR038714">
    <property type="entry name" value="YfeY-like_sf"/>
</dbReference>
<dbReference type="SUPFAM" id="SSF52833">
    <property type="entry name" value="Thioredoxin-like"/>
    <property type="match status" value="1"/>
</dbReference>
<evidence type="ECO:0000256" key="1">
    <source>
        <dbReference type="SAM" id="SignalP"/>
    </source>
</evidence>
<dbReference type="InterPro" id="IPR050553">
    <property type="entry name" value="Thioredoxin_ResA/DsbE_sf"/>
</dbReference>
<keyword evidence="1" id="KW-0732">Signal</keyword>
<dbReference type="CDD" id="cd02966">
    <property type="entry name" value="TlpA_like_family"/>
    <property type="match status" value="1"/>
</dbReference>
<evidence type="ECO:0000259" key="2">
    <source>
        <dbReference type="PROSITE" id="PS51352"/>
    </source>
</evidence>
<dbReference type="PANTHER" id="PTHR42852:SF13">
    <property type="entry name" value="PROTEIN DIPZ"/>
    <property type="match status" value="1"/>
</dbReference>
<dbReference type="Proteomes" id="UP001596492">
    <property type="component" value="Unassembled WGS sequence"/>
</dbReference>
<name>A0ABW2IJD4_9PROT</name>
<dbReference type="PANTHER" id="PTHR42852">
    <property type="entry name" value="THIOL:DISULFIDE INTERCHANGE PROTEIN DSBE"/>
    <property type="match status" value="1"/>
</dbReference>
<dbReference type="Pfam" id="PF06572">
    <property type="entry name" value="DUF1131"/>
    <property type="match status" value="1"/>
</dbReference>